<evidence type="ECO:0000256" key="5">
    <source>
        <dbReference type="ARBA" id="ARBA00022737"/>
    </source>
</evidence>
<comment type="similarity">
    <text evidence="2">Belongs to the immunoglobulin superfamily. AMIGO family.</text>
</comment>
<dbReference type="Proteomes" id="UP000290189">
    <property type="component" value="Unassembled WGS sequence"/>
</dbReference>
<keyword evidence="4" id="KW-0812">Transmembrane</keyword>
<dbReference type="Pfam" id="PF13855">
    <property type="entry name" value="LRR_8"/>
    <property type="match status" value="1"/>
</dbReference>
<keyword evidence="12" id="KW-0496">Mitochondrion</keyword>
<gene>
    <name evidence="12" type="ORF">PLBR_LOCUS2864</name>
</gene>
<accession>A0A3P3Y652</accession>
<keyword evidence="9" id="KW-0325">Glycoprotein</keyword>
<proteinExistence type="inferred from homology"/>
<feature type="region of interest" description="Disordered" evidence="11">
    <location>
        <begin position="117"/>
        <end position="141"/>
    </location>
</feature>
<evidence type="ECO:0000256" key="1">
    <source>
        <dbReference type="ARBA" id="ARBA00004479"/>
    </source>
</evidence>
<dbReference type="InterPro" id="IPR032675">
    <property type="entry name" value="LRR_dom_sf"/>
</dbReference>
<dbReference type="GO" id="GO:0016020">
    <property type="term" value="C:membrane"/>
    <property type="evidence" value="ECO:0007669"/>
    <property type="project" value="UniProtKB-SubCell"/>
</dbReference>
<dbReference type="InterPro" id="IPR003591">
    <property type="entry name" value="Leu-rich_rpt_typical-subtyp"/>
</dbReference>
<geneLocation type="mitochondrion" evidence="12"/>
<reference evidence="12 13" key="1">
    <citation type="submission" date="2018-03" db="EMBL/GenBank/DDBJ databases">
        <authorList>
            <person name="Fogelqvist J."/>
        </authorList>
    </citation>
    <scope>NUCLEOTIDE SEQUENCE [LARGE SCALE GENOMIC DNA]</scope>
</reference>
<evidence type="ECO:0000256" key="8">
    <source>
        <dbReference type="ARBA" id="ARBA00023136"/>
    </source>
</evidence>
<evidence type="ECO:0000256" key="6">
    <source>
        <dbReference type="ARBA" id="ARBA00022889"/>
    </source>
</evidence>
<keyword evidence="10" id="KW-0393">Immunoglobulin domain</keyword>
<dbReference type="AlphaFoldDB" id="A0A3P3Y652"/>
<dbReference type="Gene3D" id="3.80.10.10">
    <property type="entry name" value="Ribonuclease Inhibitor"/>
    <property type="match status" value="1"/>
</dbReference>
<keyword evidence="8" id="KW-0472">Membrane</keyword>
<feature type="compositionally biased region" description="Basic and acidic residues" evidence="11">
    <location>
        <begin position="120"/>
        <end position="132"/>
    </location>
</feature>
<dbReference type="EMBL" id="OVEO01000004">
    <property type="protein sequence ID" value="SPQ95649.1"/>
    <property type="molecule type" value="Genomic_DNA"/>
</dbReference>
<keyword evidence="3" id="KW-0433">Leucine-rich repeat</keyword>
<evidence type="ECO:0000256" key="10">
    <source>
        <dbReference type="ARBA" id="ARBA00023319"/>
    </source>
</evidence>
<dbReference type="SMART" id="SM00369">
    <property type="entry name" value="LRR_TYP"/>
    <property type="match status" value="4"/>
</dbReference>
<evidence type="ECO:0000256" key="11">
    <source>
        <dbReference type="SAM" id="MobiDB-lite"/>
    </source>
</evidence>
<keyword evidence="6" id="KW-0130">Cell adhesion</keyword>
<evidence type="ECO:0000256" key="3">
    <source>
        <dbReference type="ARBA" id="ARBA00022614"/>
    </source>
</evidence>
<dbReference type="GO" id="GO:0007155">
    <property type="term" value="P:cell adhesion"/>
    <property type="evidence" value="ECO:0007669"/>
    <property type="project" value="UniProtKB-KW"/>
</dbReference>
<name>A0A3P3Y652_PLABS</name>
<comment type="subcellular location">
    <subcellularLocation>
        <location evidence="1">Membrane</location>
        <topology evidence="1">Single-pass type I membrane protein</topology>
    </subcellularLocation>
</comment>
<organism evidence="12 13">
    <name type="scientific">Plasmodiophora brassicae</name>
    <name type="common">Clubroot disease agent</name>
    <dbReference type="NCBI Taxonomy" id="37360"/>
    <lineage>
        <taxon>Eukaryota</taxon>
        <taxon>Sar</taxon>
        <taxon>Rhizaria</taxon>
        <taxon>Endomyxa</taxon>
        <taxon>Phytomyxea</taxon>
        <taxon>Plasmodiophorida</taxon>
        <taxon>Plasmodiophoridae</taxon>
        <taxon>Plasmodiophora</taxon>
    </lineage>
</organism>
<dbReference type="PANTHER" id="PTHR24368:SF210">
    <property type="entry name" value="SURFACE ANTIGEN BSPA-LIKE"/>
    <property type="match status" value="1"/>
</dbReference>
<evidence type="ECO:0000256" key="2">
    <source>
        <dbReference type="ARBA" id="ARBA00005670"/>
    </source>
</evidence>
<evidence type="ECO:0000313" key="13">
    <source>
        <dbReference type="Proteomes" id="UP000290189"/>
    </source>
</evidence>
<evidence type="ECO:0000256" key="7">
    <source>
        <dbReference type="ARBA" id="ARBA00022989"/>
    </source>
</evidence>
<keyword evidence="5" id="KW-0677">Repeat</keyword>
<keyword evidence="7" id="KW-1133">Transmembrane helix</keyword>
<sequence length="141" mass="15419">MLNSTWFQNLTLVNTLSIDNNVVSMIAPHTFDGLRRIQKISLKGNRITSIPAFTFNNFSSLTNISLSSNAITSIALGNFNGVPHLLQISIDNNPSLTWLPPGLFASAPSLTTMLESNQQGHEDNDGHFERDIGGQPLVERA</sequence>
<evidence type="ECO:0000313" key="12">
    <source>
        <dbReference type="EMBL" id="SPQ95649.1"/>
    </source>
</evidence>
<dbReference type="PANTHER" id="PTHR24368">
    <property type="entry name" value="AMPHOTERIN-INDUCED PROTEIN"/>
    <property type="match status" value="1"/>
</dbReference>
<protein>
    <submittedName>
        <fullName evidence="12">Uncharacterized protein</fullName>
    </submittedName>
</protein>
<evidence type="ECO:0000256" key="4">
    <source>
        <dbReference type="ARBA" id="ARBA00022692"/>
    </source>
</evidence>
<dbReference type="InterPro" id="IPR001611">
    <property type="entry name" value="Leu-rich_rpt"/>
</dbReference>
<dbReference type="SUPFAM" id="SSF52058">
    <property type="entry name" value="L domain-like"/>
    <property type="match status" value="1"/>
</dbReference>
<dbReference type="InterPro" id="IPR031283">
    <property type="entry name" value="AMIGO"/>
</dbReference>
<evidence type="ECO:0000256" key="9">
    <source>
        <dbReference type="ARBA" id="ARBA00023180"/>
    </source>
</evidence>